<sequence>MLVSVCDGTQLRGGKVLTQAAVSVRTESFLFVLDAVRDKSQPWVRDCTHACSLGLEDCSETEK</sequence>
<evidence type="ECO:0000313" key="3">
    <source>
        <dbReference type="Proteomes" id="UP000006727"/>
    </source>
</evidence>
<dbReference type="EnsemblPlants" id="Pp3c3_18580V3.2">
    <property type="protein sequence ID" value="PAC:32943217.CDS.1"/>
    <property type="gene ID" value="Pp3c3_18580"/>
</dbReference>
<dbReference type="EnsemblPlants" id="Pp3c3_18580V3.1">
    <property type="protein sequence ID" value="PAC:32943216.CDS.1"/>
    <property type="gene ID" value="Pp3c3_18580"/>
</dbReference>
<name>A0A2K1KV58_PHYPA</name>
<dbReference type="Proteomes" id="UP000006727">
    <property type="component" value="Chromosome 3"/>
</dbReference>
<evidence type="ECO:0000313" key="2">
    <source>
        <dbReference type="EnsemblPlants" id="PAC:32943216.CDS.1"/>
    </source>
</evidence>
<evidence type="ECO:0000313" key="1">
    <source>
        <dbReference type="EMBL" id="PNR57630.1"/>
    </source>
</evidence>
<gene>
    <name evidence="1" type="ORF">PHYPA_004624</name>
</gene>
<organism evidence="1">
    <name type="scientific">Physcomitrium patens</name>
    <name type="common">Spreading-leaved earth moss</name>
    <name type="synonym">Physcomitrella patens</name>
    <dbReference type="NCBI Taxonomy" id="3218"/>
    <lineage>
        <taxon>Eukaryota</taxon>
        <taxon>Viridiplantae</taxon>
        <taxon>Streptophyta</taxon>
        <taxon>Embryophyta</taxon>
        <taxon>Bryophyta</taxon>
        <taxon>Bryophytina</taxon>
        <taxon>Bryopsida</taxon>
        <taxon>Funariidae</taxon>
        <taxon>Funariales</taxon>
        <taxon>Funariaceae</taxon>
        <taxon>Physcomitrium</taxon>
    </lineage>
</organism>
<dbReference type="AlphaFoldDB" id="A0A2K1KV58"/>
<dbReference type="Gramene" id="Pp3c3_18580V3.1">
    <property type="protein sequence ID" value="PAC:32943216.CDS.1"/>
    <property type="gene ID" value="Pp3c3_18580"/>
</dbReference>
<reference evidence="1 3" key="1">
    <citation type="journal article" date="2008" name="Science">
        <title>The Physcomitrella genome reveals evolutionary insights into the conquest of land by plants.</title>
        <authorList>
            <person name="Rensing S."/>
            <person name="Lang D."/>
            <person name="Zimmer A."/>
            <person name="Terry A."/>
            <person name="Salamov A."/>
            <person name="Shapiro H."/>
            <person name="Nishiyama T."/>
            <person name="Perroud P.-F."/>
            <person name="Lindquist E."/>
            <person name="Kamisugi Y."/>
            <person name="Tanahashi T."/>
            <person name="Sakakibara K."/>
            <person name="Fujita T."/>
            <person name="Oishi K."/>
            <person name="Shin-I T."/>
            <person name="Kuroki Y."/>
            <person name="Toyoda A."/>
            <person name="Suzuki Y."/>
            <person name="Hashimoto A."/>
            <person name="Yamaguchi K."/>
            <person name="Sugano A."/>
            <person name="Kohara Y."/>
            <person name="Fujiyama A."/>
            <person name="Anterola A."/>
            <person name="Aoki S."/>
            <person name="Ashton N."/>
            <person name="Barbazuk W.B."/>
            <person name="Barker E."/>
            <person name="Bennetzen J."/>
            <person name="Bezanilla M."/>
            <person name="Blankenship R."/>
            <person name="Cho S.H."/>
            <person name="Dutcher S."/>
            <person name="Estelle M."/>
            <person name="Fawcett J.A."/>
            <person name="Gundlach H."/>
            <person name="Hanada K."/>
            <person name="Heyl A."/>
            <person name="Hicks K.A."/>
            <person name="Hugh J."/>
            <person name="Lohr M."/>
            <person name="Mayer K."/>
            <person name="Melkozernov A."/>
            <person name="Murata T."/>
            <person name="Nelson D."/>
            <person name="Pils B."/>
            <person name="Prigge M."/>
            <person name="Reiss B."/>
            <person name="Renner T."/>
            <person name="Rombauts S."/>
            <person name="Rushton P."/>
            <person name="Sanderfoot A."/>
            <person name="Schween G."/>
            <person name="Shiu S.-H."/>
            <person name="Stueber K."/>
            <person name="Theodoulou F.L."/>
            <person name="Tu H."/>
            <person name="Van de Peer Y."/>
            <person name="Verrier P.J."/>
            <person name="Waters E."/>
            <person name="Wood A."/>
            <person name="Yang L."/>
            <person name="Cove D."/>
            <person name="Cuming A."/>
            <person name="Hasebe M."/>
            <person name="Lucas S."/>
            <person name="Mishler D.B."/>
            <person name="Reski R."/>
            <person name="Grigoriev I."/>
            <person name="Quatrano R.S."/>
            <person name="Boore J.L."/>
        </authorList>
    </citation>
    <scope>NUCLEOTIDE SEQUENCE [LARGE SCALE GENOMIC DNA]</scope>
    <source>
        <strain evidence="2 3">cv. Gransden 2004</strain>
    </source>
</reference>
<reference evidence="1 3" key="2">
    <citation type="journal article" date="2018" name="Plant J.">
        <title>The Physcomitrella patens chromosome-scale assembly reveals moss genome structure and evolution.</title>
        <authorList>
            <person name="Lang D."/>
            <person name="Ullrich K.K."/>
            <person name="Murat F."/>
            <person name="Fuchs J."/>
            <person name="Jenkins J."/>
            <person name="Haas F.B."/>
            <person name="Piednoel M."/>
            <person name="Gundlach H."/>
            <person name="Van Bel M."/>
            <person name="Meyberg R."/>
            <person name="Vives C."/>
            <person name="Morata J."/>
            <person name="Symeonidi A."/>
            <person name="Hiss M."/>
            <person name="Muchero W."/>
            <person name="Kamisugi Y."/>
            <person name="Saleh O."/>
            <person name="Blanc G."/>
            <person name="Decker E.L."/>
            <person name="van Gessel N."/>
            <person name="Grimwood J."/>
            <person name="Hayes R.D."/>
            <person name="Graham S.W."/>
            <person name="Gunter L.E."/>
            <person name="McDaniel S.F."/>
            <person name="Hoernstein S.N.W."/>
            <person name="Larsson A."/>
            <person name="Li F.W."/>
            <person name="Perroud P.F."/>
            <person name="Phillips J."/>
            <person name="Ranjan P."/>
            <person name="Rokshar D.S."/>
            <person name="Rothfels C.J."/>
            <person name="Schneider L."/>
            <person name="Shu S."/>
            <person name="Stevenson D.W."/>
            <person name="Thummler F."/>
            <person name="Tillich M."/>
            <person name="Villarreal Aguilar J.C."/>
            <person name="Widiez T."/>
            <person name="Wong G.K."/>
            <person name="Wymore A."/>
            <person name="Zhang Y."/>
            <person name="Zimmer A.D."/>
            <person name="Quatrano R.S."/>
            <person name="Mayer K.F.X."/>
            <person name="Goodstein D."/>
            <person name="Casacuberta J.M."/>
            <person name="Vandepoele K."/>
            <person name="Reski R."/>
            <person name="Cuming A.C."/>
            <person name="Tuskan G.A."/>
            <person name="Maumus F."/>
            <person name="Salse J."/>
            <person name="Schmutz J."/>
            <person name="Rensing S.A."/>
        </authorList>
    </citation>
    <scope>NUCLEOTIDE SEQUENCE [LARGE SCALE GENOMIC DNA]</scope>
    <source>
        <strain evidence="2 3">cv. Gransden 2004</strain>
    </source>
</reference>
<accession>A0A2K1KV58</accession>
<dbReference type="InParanoid" id="A0A2K1KV58"/>
<keyword evidence="3" id="KW-1185">Reference proteome</keyword>
<dbReference type="EMBL" id="ABEU02000003">
    <property type="protein sequence ID" value="PNR57630.1"/>
    <property type="molecule type" value="Genomic_DNA"/>
</dbReference>
<protein>
    <submittedName>
        <fullName evidence="1 2">Uncharacterized protein</fullName>
    </submittedName>
</protein>
<reference evidence="2" key="3">
    <citation type="submission" date="2020-12" db="UniProtKB">
        <authorList>
            <consortium name="EnsemblPlants"/>
        </authorList>
    </citation>
    <scope>IDENTIFICATION</scope>
</reference>
<dbReference type="Gramene" id="Pp3c3_18580V3.2">
    <property type="protein sequence ID" value="PAC:32943217.CDS.1"/>
    <property type="gene ID" value="Pp3c3_18580"/>
</dbReference>
<proteinExistence type="predicted"/>